<dbReference type="STRING" id="1884261.A0A5C3QEV9"/>
<dbReference type="SUPFAM" id="SSF47459">
    <property type="entry name" value="HLH, helix-loop-helix DNA-binding domain"/>
    <property type="match status" value="1"/>
</dbReference>
<dbReference type="Gene3D" id="4.10.280.10">
    <property type="entry name" value="Helix-loop-helix DNA-binding domain"/>
    <property type="match status" value="1"/>
</dbReference>
<dbReference type="GO" id="GO:0003677">
    <property type="term" value="F:DNA binding"/>
    <property type="evidence" value="ECO:0007669"/>
    <property type="project" value="UniProtKB-KW"/>
</dbReference>
<dbReference type="EMBL" id="ML178853">
    <property type="protein sequence ID" value="TFK96893.1"/>
    <property type="molecule type" value="Genomic_DNA"/>
</dbReference>
<dbReference type="GO" id="GO:0046983">
    <property type="term" value="F:protein dimerization activity"/>
    <property type="evidence" value="ECO:0007669"/>
    <property type="project" value="InterPro"/>
</dbReference>
<feature type="domain" description="BHLH" evidence="4">
    <location>
        <begin position="9"/>
        <end position="59"/>
    </location>
</feature>
<feature type="compositionally biased region" description="Basic and acidic residues" evidence="3">
    <location>
        <begin position="1"/>
        <end position="19"/>
    </location>
</feature>
<dbReference type="PANTHER" id="PTHR47787:SF1">
    <property type="entry name" value="CENTROMERE-BINDING PROTEIN 1"/>
    <property type="match status" value="1"/>
</dbReference>
<feature type="region of interest" description="Disordered" evidence="3">
    <location>
        <begin position="102"/>
        <end position="142"/>
    </location>
</feature>
<dbReference type="GO" id="GO:0005634">
    <property type="term" value="C:nucleus"/>
    <property type="evidence" value="ECO:0007669"/>
    <property type="project" value="TreeGrafter"/>
</dbReference>
<feature type="region of interest" description="Disordered" evidence="3">
    <location>
        <begin position="1"/>
        <end position="44"/>
    </location>
</feature>
<evidence type="ECO:0000256" key="2">
    <source>
        <dbReference type="ARBA" id="ARBA00023242"/>
    </source>
</evidence>
<dbReference type="SMART" id="SM00353">
    <property type="entry name" value="HLH"/>
    <property type="match status" value="1"/>
</dbReference>
<keyword evidence="1" id="KW-0238">DNA-binding</keyword>
<dbReference type="InterPro" id="IPR011598">
    <property type="entry name" value="bHLH_dom"/>
</dbReference>
<evidence type="ECO:0000259" key="4">
    <source>
        <dbReference type="PROSITE" id="PS50888"/>
    </source>
</evidence>
<dbReference type="CDD" id="cd11398">
    <property type="entry name" value="bHLHzip_scCBP1"/>
    <property type="match status" value="1"/>
</dbReference>
<dbReference type="InterPro" id="IPR047206">
    <property type="entry name" value="bHLHzip_scCBP1-like"/>
</dbReference>
<dbReference type="PANTHER" id="PTHR47787">
    <property type="entry name" value="CENTROMERE-BINDING PROTEIN 1"/>
    <property type="match status" value="1"/>
</dbReference>
<dbReference type="GO" id="GO:0003700">
    <property type="term" value="F:DNA-binding transcription factor activity"/>
    <property type="evidence" value="ECO:0007669"/>
    <property type="project" value="InterPro"/>
</dbReference>
<sequence length="142" mass="16428">MGSDEWARQRKDNHKEVERRRRGNINEGINELGRIVPNGSGEKSKGAILSRAVQYIHHLKENEARNIEKWTLEKLLMDQAMGDLQSQLEEVRKLWEDERATRQRLEMEVDQTRGKNGAGSDDAKRKAEGSDSDRDGKRMRTD</sequence>
<keyword evidence="2" id="KW-0539">Nucleus</keyword>
<name>A0A5C3QEV9_9AGAR</name>
<organism evidence="5 6">
    <name type="scientific">Pterulicium gracile</name>
    <dbReference type="NCBI Taxonomy" id="1884261"/>
    <lineage>
        <taxon>Eukaryota</taxon>
        <taxon>Fungi</taxon>
        <taxon>Dikarya</taxon>
        <taxon>Basidiomycota</taxon>
        <taxon>Agaricomycotina</taxon>
        <taxon>Agaricomycetes</taxon>
        <taxon>Agaricomycetidae</taxon>
        <taxon>Agaricales</taxon>
        <taxon>Pleurotineae</taxon>
        <taxon>Pterulaceae</taxon>
        <taxon>Pterulicium</taxon>
    </lineage>
</organism>
<dbReference type="PROSITE" id="PS50888">
    <property type="entry name" value="BHLH"/>
    <property type="match status" value="1"/>
</dbReference>
<dbReference type="InterPro" id="IPR036638">
    <property type="entry name" value="HLH_DNA-bd_sf"/>
</dbReference>
<evidence type="ECO:0000313" key="6">
    <source>
        <dbReference type="Proteomes" id="UP000305067"/>
    </source>
</evidence>
<dbReference type="OrthoDB" id="71302at2759"/>
<evidence type="ECO:0000256" key="3">
    <source>
        <dbReference type="SAM" id="MobiDB-lite"/>
    </source>
</evidence>
<dbReference type="Proteomes" id="UP000305067">
    <property type="component" value="Unassembled WGS sequence"/>
</dbReference>
<dbReference type="AlphaFoldDB" id="A0A5C3QEV9"/>
<evidence type="ECO:0000313" key="5">
    <source>
        <dbReference type="EMBL" id="TFK96893.1"/>
    </source>
</evidence>
<gene>
    <name evidence="5" type="ORF">BDV98DRAFT_514734</name>
</gene>
<accession>A0A5C3QEV9</accession>
<proteinExistence type="predicted"/>
<feature type="compositionally biased region" description="Basic and acidic residues" evidence="3">
    <location>
        <begin position="121"/>
        <end position="142"/>
    </location>
</feature>
<keyword evidence="6" id="KW-1185">Reference proteome</keyword>
<dbReference type="Pfam" id="PF00010">
    <property type="entry name" value="HLH"/>
    <property type="match status" value="1"/>
</dbReference>
<reference evidence="5 6" key="1">
    <citation type="journal article" date="2019" name="Nat. Ecol. Evol.">
        <title>Megaphylogeny resolves global patterns of mushroom evolution.</title>
        <authorList>
            <person name="Varga T."/>
            <person name="Krizsan K."/>
            <person name="Foldi C."/>
            <person name="Dima B."/>
            <person name="Sanchez-Garcia M."/>
            <person name="Sanchez-Ramirez S."/>
            <person name="Szollosi G.J."/>
            <person name="Szarkandi J.G."/>
            <person name="Papp V."/>
            <person name="Albert L."/>
            <person name="Andreopoulos W."/>
            <person name="Angelini C."/>
            <person name="Antonin V."/>
            <person name="Barry K.W."/>
            <person name="Bougher N.L."/>
            <person name="Buchanan P."/>
            <person name="Buyck B."/>
            <person name="Bense V."/>
            <person name="Catcheside P."/>
            <person name="Chovatia M."/>
            <person name="Cooper J."/>
            <person name="Damon W."/>
            <person name="Desjardin D."/>
            <person name="Finy P."/>
            <person name="Geml J."/>
            <person name="Haridas S."/>
            <person name="Hughes K."/>
            <person name="Justo A."/>
            <person name="Karasinski D."/>
            <person name="Kautmanova I."/>
            <person name="Kiss B."/>
            <person name="Kocsube S."/>
            <person name="Kotiranta H."/>
            <person name="LaButti K.M."/>
            <person name="Lechner B.E."/>
            <person name="Liimatainen K."/>
            <person name="Lipzen A."/>
            <person name="Lukacs Z."/>
            <person name="Mihaltcheva S."/>
            <person name="Morgado L.N."/>
            <person name="Niskanen T."/>
            <person name="Noordeloos M.E."/>
            <person name="Ohm R.A."/>
            <person name="Ortiz-Santana B."/>
            <person name="Ovrebo C."/>
            <person name="Racz N."/>
            <person name="Riley R."/>
            <person name="Savchenko A."/>
            <person name="Shiryaev A."/>
            <person name="Soop K."/>
            <person name="Spirin V."/>
            <person name="Szebenyi C."/>
            <person name="Tomsovsky M."/>
            <person name="Tulloss R.E."/>
            <person name="Uehling J."/>
            <person name="Grigoriev I.V."/>
            <person name="Vagvolgyi C."/>
            <person name="Papp T."/>
            <person name="Martin F.M."/>
            <person name="Miettinen O."/>
            <person name="Hibbett D.S."/>
            <person name="Nagy L.G."/>
        </authorList>
    </citation>
    <scope>NUCLEOTIDE SEQUENCE [LARGE SCALE GENOMIC DNA]</scope>
    <source>
        <strain evidence="5 6">CBS 309.79</strain>
    </source>
</reference>
<evidence type="ECO:0000256" key="1">
    <source>
        <dbReference type="ARBA" id="ARBA00023125"/>
    </source>
</evidence>
<feature type="compositionally biased region" description="Basic and acidic residues" evidence="3">
    <location>
        <begin position="102"/>
        <end position="113"/>
    </location>
</feature>
<protein>
    <recommendedName>
        <fullName evidence="4">BHLH domain-containing protein</fullName>
    </recommendedName>
</protein>